<sequence length="318" mass="36793">MFINTGEKLASIQNKIHTIQDRLEANKYYDDEEAGCCGVSPKSWKEFLGRQTFYAHLLKLITLFSIAVAHLVYMQSFLDSYSALEDYSQKLMQKYPTQLQTPHGLDTRVVQHQLDLLADYKKNVWMTVGAMCVALSTSCFFLFLLPISQIRRININIMKVVDFIAFASIPMMLLTRTFVAEAVRPTIRNALQTAHKIASADKLMNTLVCSIHYRENLPYCSDLILESIFPVVLLKYLLILTILTLAYIALAYLIEWCIRHWFPPSLLHQHTCSHPDHHHHSNSHSHHQQQQQQQQRHVYNKVYMPVILPPKNPLLFDA</sequence>
<proteinExistence type="predicted"/>
<dbReference type="Proteomes" id="UP000887580">
    <property type="component" value="Unplaced"/>
</dbReference>
<evidence type="ECO:0000313" key="1">
    <source>
        <dbReference type="Proteomes" id="UP000887580"/>
    </source>
</evidence>
<reference evidence="2" key="1">
    <citation type="submission" date="2022-11" db="UniProtKB">
        <authorList>
            <consortium name="WormBaseParasite"/>
        </authorList>
    </citation>
    <scope>IDENTIFICATION</scope>
</reference>
<protein>
    <submittedName>
        <fullName evidence="2">Uncharacterized protein</fullName>
    </submittedName>
</protein>
<dbReference type="WBParaSite" id="PS1159_v2.g15870.t1">
    <property type="protein sequence ID" value="PS1159_v2.g15870.t1"/>
    <property type="gene ID" value="PS1159_v2.g15870"/>
</dbReference>
<evidence type="ECO:0000313" key="2">
    <source>
        <dbReference type="WBParaSite" id="PS1159_v2.g15870.t1"/>
    </source>
</evidence>
<name>A0AC35FBJ7_9BILA</name>
<organism evidence="1 2">
    <name type="scientific">Panagrolaimus sp. PS1159</name>
    <dbReference type="NCBI Taxonomy" id="55785"/>
    <lineage>
        <taxon>Eukaryota</taxon>
        <taxon>Metazoa</taxon>
        <taxon>Ecdysozoa</taxon>
        <taxon>Nematoda</taxon>
        <taxon>Chromadorea</taxon>
        <taxon>Rhabditida</taxon>
        <taxon>Tylenchina</taxon>
        <taxon>Panagrolaimomorpha</taxon>
        <taxon>Panagrolaimoidea</taxon>
        <taxon>Panagrolaimidae</taxon>
        <taxon>Panagrolaimus</taxon>
    </lineage>
</organism>
<accession>A0AC35FBJ7</accession>